<dbReference type="EMBL" id="JAFGDB010000053">
    <property type="protein sequence ID" value="MBN2067468.1"/>
    <property type="molecule type" value="Genomic_DNA"/>
</dbReference>
<keyword evidence="2" id="KW-0808">Transferase</keyword>
<proteinExistence type="predicted"/>
<dbReference type="SUPFAM" id="SSF53335">
    <property type="entry name" value="S-adenosyl-L-methionine-dependent methyltransferases"/>
    <property type="match status" value="1"/>
</dbReference>
<accession>A0A938YY38</accession>
<dbReference type="AlphaFoldDB" id="A0A938YY38"/>
<dbReference type="InterPro" id="IPR041698">
    <property type="entry name" value="Methyltransf_25"/>
</dbReference>
<name>A0A938YY38_9ARCH</name>
<dbReference type="Proteomes" id="UP000809243">
    <property type="component" value="Unassembled WGS sequence"/>
</dbReference>
<comment type="caution">
    <text evidence="2">The sequence shown here is derived from an EMBL/GenBank/DDBJ whole genome shotgun (WGS) entry which is preliminary data.</text>
</comment>
<feature type="domain" description="Methyltransferase" evidence="1">
    <location>
        <begin position="65"/>
        <end position="161"/>
    </location>
</feature>
<dbReference type="Gene3D" id="3.40.50.150">
    <property type="entry name" value="Vaccinia Virus protein VP39"/>
    <property type="match status" value="1"/>
</dbReference>
<gene>
    <name evidence="2" type="ORF">JW744_03300</name>
</gene>
<keyword evidence="2" id="KW-0489">Methyltransferase</keyword>
<dbReference type="Pfam" id="PF13649">
    <property type="entry name" value="Methyltransf_25"/>
    <property type="match status" value="1"/>
</dbReference>
<organism evidence="2 3">
    <name type="scientific">Candidatus Iainarchaeum sp</name>
    <dbReference type="NCBI Taxonomy" id="3101447"/>
    <lineage>
        <taxon>Archaea</taxon>
        <taxon>Candidatus Iainarchaeota</taxon>
        <taxon>Candidatus Iainarchaeia</taxon>
        <taxon>Candidatus Iainarchaeales</taxon>
        <taxon>Candidatus Iainarchaeaceae</taxon>
        <taxon>Candidatus Iainarchaeum</taxon>
    </lineage>
</organism>
<dbReference type="CDD" id="cd02440">
    <property type="entry name" value="AdoMet_MTases"/>
    <property type="match status" value="1"/>
</dbReference>
<evidence type="ECO:0000313" key="3">
    <source>
        <dbReference type="Proteomes" id="UP000809243"/>
    </source>
</evidence>
<dbReference type="GO" id="GO:0008168">
    <property type="term" value="F:methyltransferase activity"/>
    <property type="evidence" value="ECO:0007669"/>
    <property type="project" value="UniProtKB-KW"/>
</dbReference>
<sequence length="223" mass="26455">MSRKYLLRKVIGNRDFLDYDPKKFWTYAREDIQVDEGGSDAKLGNEGKRKALVSLIDKAGIKSAIEFGCGFGLNLKQVCEAYPNKKLELVGCDISRVQLEKAKTFMGEKNYKRAKLFEHDLANKMPYPDSSFDLVYSCGVLMHVLPKHIENVVNEMKRLSKDYVYLYERTNRYEEGERHENNFVFNYDYCKFFNDWKLAFSREFQKKHFVYIFRKKEFFDKSI</sequence>
<dbReference type="GO" id="GO:0032259">
    <property type="term" value="P:methylation"/>
    <property type="evidence" value="ECO:0007669"/>
    <property type="project" value="UniProtKB-KW"/>
</dbReference>
<protein>
    <submittedName>
        <fullName evidence="2">Class I SAM-dependent methyltransferase</fullName>
    </submittedName>
</protein>
<evidence type="ECO:0000259" key="1">
    <source>
        <dbReference type="Pfam" id="PF13649"/>
    </source>
</evidence>
<dbReference type="InterPro" id="IPR029063">
    <property type="entry name" value="SAM-dependent_MTases_sf"/>
</dbReference>
<reference evidence="2" key="1">
    <citation type="submission" date="2021-01" db="EMBL/GenBank/DDBJ databases">
        <title>Active Sulfur Cycling in an Early Earth Analoge.</title>
        <authorList>
            <person name="Hahn C.R."/>
            <person name="Youssef N.H."/>
            <person name="Elshahed M."/>
        </authorList>
    </citation>
    <scope>NUCLEOTIDE SEQUENCE</scope>
    <source>
        <strain evidence="2">Zod_Metabat.1151</strain>
    </source>
</reference>
<evidence type="ECO:0000313" key="2">
    <source>
        <dbReference type="EMBL" id="MBN2067468.1"/>
    </source>
</evidence>